<evidence type="ECO:0000313" key="4">
    <source>
        <dbReference type="EMBL" id="RIV21227.1"/>
    </source>
</evidence>
<dbReference type="Gene3D" id="3.40.50.1110">
    <property type="entry name" value="SGNH hydrolase"/>
    <property type="match status" value="1"/>
</dbReference>
<dbReference type="RefSeq" id="WP_119669020.1">
    <property type="nucleotide sequence ID" value="NZ_QXED01000005.1"/>
</dbReference>
<evidence type="ECO:0000256" key="2">
    <source>
        <dbReference type="SAM" id="SignalP"/>
    </source>
</evidence>
<dbReference type="InterPro" id="IPR036514">
    <property type="entry name" value="SGNH_hydro_sf"/>
</dbReference>
<accession>A0A418M5M9</accession>
<feature type="domain" description="Fibronectin type-III" evidence="3">
    <location>
        <begin position="489"/>
        <end position="580"/>
    </location>
</feature>
<dbReference type="PANTHER" id="PTHR31988">
    <property type="entry name" value="ESTERASE, PUTATIVE (DUF303)-RELATED"/>
    <property type="match status" value="1"/>
</dbReference>
<dbReference type="InterPro" id="IPR052940">
    <property type="entry name" value="Carb_Esterase_6"/>
</dbReference>
<evidence type="ECO:0000313" key="5">
    <source>
        <dbReference type="Proteomes" id="UP000283523"/>
    </source>
</evidence>
<dbReference type="NCBIfam" id="TIGR04183">
    <property type="entry name" value="Por_Secre_tail"/>
    <property type="match status" value="1"/>
</dbReference>
<dbReference type="PROSITE" id="PS50853">
    <property type="entry name" value="FN3"/>
    <property type="match status" value="1"/>
</dbReference>
<dbReference type="CDD" id="cd00063">
    <property type="entry name" value="FN3"/>
    <property type="match status" value="1"/>
</dbReference>
<evidence type="ECO:0000256" key="1">
    <source>
        <dbReference type="ARBA" id="ARBA00022801"/>
    </source>
</evidence>
<protein>
    <submittedName>
        <fullName evidence="4">T9SS C-terminal target domain-containing protein</fullName>
    </submittedName>
</protein>
<name>A0A418M5M9_9BACT</name>
<dbReference type="Proteomes" id="UP000283523">
    <property type="component" value="Unassembled WGS sequence"/>
</dbReference>
<dbReference type="InterPro" id="IPR036116">
    <property type="entry name" value="FN3_sf"/>
</dbReference>
<keyword evidence="1" id="KW-0378">Hydrolase</keyword>
<dbReference type="PANTHER" id="PTHR31988:SF19">
    <property type="entry name" value="9-O-ACETYL-N-ACETYLNEURAMINIC ACID DEACETYLASE-RELATED"/>
    <property type="match status" value="1"/>
</dbReference>
<dbReference type="SUPFAM" id="SSF49265">
    <property type="entry name" value="Fibronectin type III"/>
    <property type="match status" value="1"/>
</dbReference>
<feature type="chain" id="PRO_5019241154" evidence="2">
    <location>
        <begin position="20"/>
        <end position="665"/>
    </location>
</feature>
<keyword evidence="5" id="KW-1185">Reference proteome</keyword>
<feature type="signal peptide" evidence="2">
    <location>
        <begin position="1"/>
        <end position="19"/>
    </location>
</feature>
<dbReference type="InterPro" id="IPR005181">
    <property type="entry name" value="SASA"/>
</dbReference>
<dbReference type="Pfam" id="PF03629">
    <property type="entry name" value="SASA"/>
    <property type="match status" value="1"/>
</dbReference>
<reference evidence="4 5" key="1">
    <citation type="submission" date="2018-08" db="EMBL/GenBank/DDBJ databases">
        <title>Fibrisoma montanum sp. nov., isolated from Danxia mountain soil.</title>
        <authorList>
            <person name="Huang Y."/>
        </authorList>
    </citation>
    <scope>NUCLEOTIDE SEQUENCE [LARGE SCALE GENOMIC DNA]</scope>
    <source>
        <strain evidence="4 5">HYT19</strain>
    </source>
</reference>
<dbReference type="SUPFAM" id="SSF52266">
    <property type="entry name" value="SGNH hydrolase"/>
    <property type="match status" value="1"/>
</dbReference>
<dbReference type="AlphaFoldDB" id="A0A418M5M9"/>
<organism evidence="4 5">
    <name type="scientific">Fibrisoma montanum</name>
    <dbReference type="NCBI Taxonomy" id="2305895"/>
    <lineage>
        <taxon>Bacteria</taxon>
        <taxon>Pseudomonadati</taxon>
        <taxon>Bacteroidota</taxon>
        <taxon>Cytophagia</taxon>
        <taxon>Cytophagales</taxon>
        <taxon>Spirosomataceae</taxon>
        <taxon>Fibrisoma</taxon>
    </lineage>
</organism>
<dbReference type="InterPro" id="IPR026444">
    <property type="entry name" value="Secre_tail"/>
</dbReference>
<keyword evidence="2" id="KW-0732">Signal</keyword>
<comment type="caution">
    <text evidence="4">The sequence shown here is derived from an EMBL/GenBank/DDBJ whole genome shotgun (WGS) entry which is preliminary data.</text>
</comment>
<proteinExistence type="predicted"/>
<dbReference type="InterPro" id="IPR013783">
    <property type="entry name" value="Ig-like_fold"/>
</dbReference>
<evidence type="ECO:0000259" key="3">
    <source>
        <dbReference type="PROSITE" id="PS50853"/>
    </source>
</evidence>
<dbReference type="Gene3D" id="2.60.40.10">
    <property type="entry name" value="Immunoglobulins"/>
    <property type="match status" value="1"/>
</dbReference>
<sequence length="665" mass="73582">MKLLYASVLLFLFNFPAKGQVTFENLPRDLQLYPRDASNQAAVIVNGKVTAAGFQKIGMQVFREGVLSGVMSQTLSPTAVNADFRLTTTIKAERAQYGFKVFLYKGADSTLVAERNRVVCGDVILLHGQSNALALAGLDEAYSFNFDDTYLRNCTYPYGSLNIPGEMMWYSAKNPYASVGGFGLTLQKLILDTYGIPTCIISEAIGGTGIDVLTFRNPANHADLQTAYGRLLYRARWANAEKQIKAIIWKQGENEAGNRPDNYPTLFKTFYDQLREDYNDAKIYVGQINILADRVDAAAGLRDFQRRTGQLFKNVEAVATVGTMNMGNDGIHFGVQGHQQLAFEQFRLLARDVYGSKDTAQVSSPDIRKVFYNARKDSITLVFNEGMQMVWPQDTAFYNFATQTKVYSRSLKDYIYLDGKAGDVTGGVAAGNRVTLSLKQPASAKAIRYLPAYFSDQYSNFYDGPTLRNARGMRALTFDNVAIADLISAVSTLAAKPVSEKQIQLNWTAPAGAQRIVLERSNGSPNSFTTIATLSGTTATYADANLPDPLGTYYYRLRAFSDVSESPYSNVISARPLVLGVEPMAPVVRLYPNPLVADRTLRIEADQTMFTSLTIRDELGRAVKVWNGRAANSLTVTLDELEAGFYIADLQTSDQRTLRRKVVVR</sequence>
<dbReference type="InterPro" id="IPR003961">
    <property type="entry name" value="FN3_dom"/>
</dbReference>
<dbReference type="EMBL" id="QXED01000005">
    <property type="protein sequence ID" value="RIV21227.1"/>
    <property type="molecule type" value="Genomic_DNA"/>
</dbReference>
<dbReference type="GO" id="GO:0016788">
    <property type="term" value="F:hydrolase activity, acting on ester bonds"/>
    <property type="evidence" value="ECO:0007669"/>
    <property type="project" value="UniProtKB-ARBA"/>
</dbReference>
<dbReference type="OrthoDB" id="926075at2"/>
<gene>
    <name evidence="4" type="ORF">DYU11_17550</name>
</gene>